<dbReference type="InterPro" id="IPR029033">
    <property type="entry name" value="His_PPase_superfam"/>
</dbReference>
<evidence type="ECO:0000313" key="2">
    <source>
        <dbReference type="WBParaSite" id="ALUE_0000010101-mRNA-1"/>
    </source>
</evidence>
<proteinExistence type="predicted"/>
<dbReference type="InterPro" id="IPR013078">
    <property type="entry name" value="His_Pase_superF_clade-1"/>
</dbReference>
<name>A0A0M3HF06_ASCLU</name>
<evidence type="ECO:0000313" key="1">
    <source>
        <dbReference type="Proteomes" id="UP000036681"/>
    </source>
</evidence>
<dbReference type="WBParaSite" id="ALUE_0000010101-mRNA-1">
    <property type="protein sequence ID" value="ALUE_0000010101-mRNA-1"/>
    <property type="gene ID" value="ALUE_0000010101"/>
</dbReference>
<organism evidence="1 2">
    <name type="scientific">Ascaris lumbricoides</name>
    <name type="common">Giant roundworm</name>
    <dbReference type="NCBI Taxonomy" id="6252"/>
    <lineage>
        <taxon>Eukaryota</taxon>
        <taxon>Metazoa</taxon>
        <taxon>Ecdysozoa</taxon>
        <taxon>Nematoda</taxon>
        <taxon>Chromadorea</taxon>
        <taxon>Rhabditida</taxon>
        <taxon>Spirurina</taxon>
        <taxon>Ascaridomorpha</taxon>
        <taxon>Ascaridoidea</taxon>
        <taxon>Ascarididae</taxon>
        <taxon>Ascaris</taxon>
    </lineage>
</organism>
<protein>
    <submittedName>
        <fullName evidence="2">Protein UBASH3A-like protein</fullName>
    </submittedName>
</protein>
<keyword evidence="1" id="KW-1185">Reference proteome</keyword>
<dbReference type="Proteomes" id="UP000036681">
    <property type="component" value="Unplaced"/>
</dbReference>
<reference evidence="2" key="1">
    <citation type="submission" date="2017-02" db="UniProtKB">
        <authorList>
            <consortium name="WormBaseParasite"/>
        </authorList>
    </citation>
    <scope>IDENTIFICATION</scope>
</reference>
<sequence length="287" mass="32762">MATVVNGSTRRLLVVRHSERCDYYFKKRGVKWIESAFDANGHYRRFDPQMPLTLAARSGGPHDYTDDTPITASGYAFCVRTETNSRRIKHISGELLRERGIVVNYAYSSPAYRCVQTTQGIIEGEFSSHTLMQKYSGLDAKEMKIRIEPGLFQWMHWCKHGLPPFMNAEQFNRAGFSIDLSYKAIDDAAKFDEKETLLDYYNRSFALVRGILDSHPEGTILLVGHAGSLDTLTRQLSGKKPRERAEFRQFLHKTSYLAINEVIERNNEWKVIGSPIPSLINSGLDRC</sequence>
<dbReference type="InterPro" id="IPR051710">
    <property type="entry name" value="Phosphatase_SH3-domain"/>
</dbReference>
<accession>A0A0M3HF06</accession>
<dbReference type="CDD" id="cd07067">
    <property type="entry name" value="HP_PGM_like"/>
    <property type="match status" value="1"/>
</dbReference>
<dbReference type="AlphaFoldDB" id="A0A0M3HF06"/>
<dbReference type="Pfam" id="PF00300">
    <property type="entry name" value="His_Phos_1"/>
    <property type="match status" value="1"/>
</dbReference>
<dbReference type="SUPFAM" id="SSF53254">
    <property type="entry name" value="Phosphoglycerate mutase-like"/>
    <property type="match status" value="1"/>
</dbReference>
<dbReference type="Gene3D" id="3.40.50.1240">
    <property type="entry name" value="Phosphoglycerate mutase-like"/>
    <property type="match status" value="1"/>
</dbReference>
<dbReference type="GO" id="GO:0016791">
    <property type="term" value="F:phosphatase activity"/>
    <property type="evidence" value="ECO:0007669"/>
    <property type="project" value="UniProtKB-ARBA"/>
</dbReference>
<dbReference type="PANTHER" id="PTHR16469:SF27">
    <property type="entry name" value="UBIQUITIN-ASSOCIATED AND SH3 DOMAIN-CONTAINING BA-RELATED"/>
    <property type="match status" value="1"/>
</dbReference>
<dbReference type="PANTHER" id="PTHR16469">
    <property type="entry name" value="UBIQUITIN-ASSOCIATED AND SH3 DOMAIN-CONTAINING BA-RELATED"/>
    <property type="match status" value="1"/>
</dbReference>